<reference evidence="9" key="1">
    <citation type="submission" date="2023-05" db="EMBL/GenBank/DDBJ databases">
        <authorList>
            <person name="Zhang X."/>
        </authorList>
    </citation>
    <scope>NUCLEOTIDE SEQUENCE</scope>
    <source>
        <strain evidence="9">YF14B1</strain>
    </source>
</reference>
<proteinExistence type="inferred from homology"/>
<dbReference type="SUPFAM" id="SSF52009">
    <property type="entry name" value="Phosphohistidine domain"/>
    <property type="match status" value="1"/>
</dbReference>
<name>A0AAE3R015_9BACT</name>
<protein>
    <recommendedName>
        <fullName evidence="5">Prodigiosin synthesizing transferase PigC</fullName>
    </recommendedName>
    <alternativeName>
        <fullName evidence="6">Prodigiosin synthetase PigC</fullName>
    </alternativeName>
</protein>
<evidence type="ECO:0000256" key="4">
    <source>
        <dbReference type="ARBA" id="ARBA00060561"/>
    </source>
</evidence>
<dbReference type="Gene3D" id="3.50.30.10">
    <property type="entry name" value="Phosphohistidine domain"/>
    <property type="match status" value="1"/>
</dbReference>
<dbReference type="NCBIfam" id="NF004879">
    <property type="entry name" value="PRK06241.1-4"/>
    <property type="match status" value="1"/>
</dbReference>
<keyword evidence="9" id="KW-0808">Transferase</keyword>
<dbReference type="NCBIfam" id="NF004878">
    <property type="entry name" value="PRK06241.1-3"/>
    <property type="match status" value="1"/>
</dbReference>
<evidence type="ECO:0000256" key="1">
    <source>
        <dbReference type="ARBA" id="ARBA00008321"/>
    </source>
</evidence>
<dbReference type="SUPFAM" id="SSF56059">
    <property type="entry name" value="Glutathione synthetase ATP-binding domain-like"/>
    <property type="match status" value="1"/>
</dbReference>
<dbReference type="FunFam" id="3.50.30.10:FF:000007">
    <property type="entry name" value="Phosphoenolpyruvate synthase"/>
    <property type="match status" value="1"/>
</dbReference>
<dbReference type="EMBL" id="JASJOS010000033">
    <property type="protein sequence ID" value="MDJ1486280.1"/>
    <property type="molecule type" value="Genomic_DNA"/>
</dbReference>
<evidence type="ECO:0000256" key="5">
    <source>
        <dbReference type="ARBA" id="ARBA00068614"/>
    </source>
</evidence>
<dbReference type="PANTHER" id="PTHR43615:SF1">
    <property type="entry name" value="PPDK_N DOMAIN-CONTAINING PROTEIN"/>
    <property type="match status" value="1"/>
</dbReference>
<feature type="domain" description="PEP-utilising enzyme mobile" evidence="7">
    <location>
        <begin position="814"/>
        <end position="885"/>
    </location>
</feature>
<keyword evidence="3" id="KW-0067">ATP-binding</keyword>
<gene>
    <name evidence="9" type="primary">ppsA</name>
    <name evidence="9" type="ORF">QNI16_37710</name>
</gene>
<dbReference type="NCBIfam" id="NF041857">
    <property type="entry name" value="RIF_Ptrans_rph"/>
    <property type="match status" value="1"/>
</dbReference>
<dbReference type="Pfam" id="PF01326">
    <property type="entry name" value="PPDK_N"/>
    <property type="match status" value="1"/>
</dbReference>
<organism evidence="9 10">
    <name type="scientific">Xanthocytophaga flava</name>
    <dbReference type="NCBI Taxonomy" id="3048013"/>
    <lineage>
        <taxon>Bacteria</taxon>
        <taxon>Pseudomonadati</taxon>
        <taxon>Bacteroidota</taxon>
        <taxon>Cytophagia</taxon>
        <taxon>Cytophagales</taxon>
        <taxon>Rhodocytophagaceae</taxon>
        <taxon>Xanthocytophaga</taxon>
    </lineage>
</organism>
<evidence type="ECO:0000256" key="6">
    <source>
        <dbReference type="ARBA" id="ARBA00080054"/>
    </source>
</evidence>
<keyword evidence="2" id="KW-0547">Nucleotide-binding</keyword>
<dbReference type="GO" id="GO:0005524">
    <property type="term" value="F:ATP binding"/>
    <property type="evidence" value="ECO:0007669"/>
    <property type="project" value="UniProtKB-KW"/>
</dbReference>
<evidence type="ECO:0000256" key="3">
    <source>
        <dbReference type="ARBA" id="ARBA00022840"/>
    </source>
</evidence>
<evidence type="ECO:0000259" key="8">
    <source>
        <dbReference type="Pfam" id="PF01326"/>
    </source>
</evidence>
<dbReference type="RefSeq" id="WP_313989749.1">
    <property type="nucleotide sequence ID" value="NZ_JASJOS010000033.1"/>
</dbReference>
<comment type="pathway">
    <text evidence="4">Antibiotic biosynthesis; prodigiosin biosynthesis.</text>
</comment>
<dbReference type="NCBIfam" id="NF004877">
    <property type="entry name" value="PRK06241.1-2"/>
    <property type="match status" value="1"/>
</dbReference>
<evidence type="ECO:0000313" key="9">
    <source>
        <dbReference type="EMBL" id="MDJ1486280.1"/>
    </source>
</evidence>
<dbReference type="InterPro" id="IPR036637">
    <property type="entry name" value="Phosphohistidine_dom_sf"/>
</dbReference>
<dbReference type="FunFam" id="3.30.1490.20:FF:000010">
    <property type="entry name" value="Phosphoenolpyruvate synthase"/>
    <property type="match status" value="1"/>
</dbReference>
<dbReference type="Gene3D" id="3.30.1490.20">
    <property type="entry name" value="ATP-grasp fold, A domain"/>
    <property type="match status" value="1"/>
</dbReference>
<accession>A0AAE3R015</accession>
<dbReference type="GO" id="GO:0016301">
    <property type="term" value="F:kinase activity"/>
    <property type="evidence" value="ECO:0007669"/>
    <property type="project" value="InterPro"/>
</dbReference>
<dbReference type="PANTHER" id="PTHR43615">
    <property type="entry name" value="PHOSPHOENOLPYRUVATE SYNTHASE-RELATED"/>
    <property type="match status" value="1"/>
</dbReference>
<dbReference type="InterPro" id="IPR008279">
    <property type="entry name" value="PEP-util_enz_mobile_dom"/>
</dbReference>
<evidence type="ECO:0000313" key="10">
    <source>
        <dbReference type="Proteomes" id="UP001241110"/>
    </source>
</evidence>
<sequence>MENKIIWKTRSYGKQDHMENKSLYLLDLKDAGPSAVALIGGKGANLAELTRIPALNVPEGFCVTTEAFKDVIAHQPEFVALLEQLEGLTVSDLKAISEIGAKIRMCIEATAIPQELENQVRSRIGQHGGKHAYAVRSSATAEDLASASFAGQQDSFLNVTGSDAILSHIRKCWASLFTERAIIYRMQNGFGHRNVLLAVVVQRMVFSQVSGILFTADPISGSRKVVSIDASFGLGEALVSGLVNADHYKVREGRIIEKTVSTKQMAVCALEAGGTQAWKIEPGQQNSQALTDAQILQLEQTGRMIEAHLGEPQDIEWCLRDDTFYMVQSRPITTLYPVPEADEDGNHVYVSVGHQQMMTDAFKPLGLSVWMLTGNRAMFKTAGGRLFVDITRGLASPAGRENLLNVLGHSDPLIKDSLLTVIDRKFVKEDPGVTIPGHVKGHQGMSAADILAEAGNDPGIVADLIGRSQSAIAALRENIAAKTGPEVFENILQDMQHRRQLSSETKNLNVIMAAIHASAWINEKISEWLGETNVADTLTLSAPDNITSEMGLALLDLADVIRPYPKIIAYLQQSNDPDFLEALLPFEGGQKVYDAITAYLNKYGMRCAGEIDITRTRWSENPGILLPMLLANIKNLPPGESRRRFEQGQQTAFAKAQELLTRLKPLPGGEEKASETRQMIDLLRNFIGYREYPKYDIVSRYFIYKQALLKEAKRLTEAGVLKKKEDSYYLCFEELQQVVRTGKVDYTLINERKAAYHTYKKLTPPRVITSEGEILNGQYKRGAVPAGSLAGLAVSSGIVEGRARVILKVEEADLEEGDILVTTFTDPSWTPLFFAIKGLITEVGGLMTHGAVIAREYGLPAVVGVENATRIIKDGQRIRVHGTAGYVEILSEAEGLQT</sequence>
<feature type="domain" description="Pyruvate phosphate dikinase AMP/ATP-binding" evidence="8">
    <location>
        <begin position="37"/>
        <end position="335"/>
    </location>
</feature>
<dbReference type="Gene3D" id="3.30.470.20">
    <property type="entry name" value="ATP-grasp fold, B domain"/>
    <property type="match status" value="1"/>
</dbReference>
<dbReference type="AlphaFoldDB" id="A0AAE3R015"/>
<comment type="similarity">
    <text evidence="1">Belongs to the PIGC family.</text>
</comment>
<dbReference type="InterPro" id="IPR002192">
    <property type="entry name" value="PPDK_AMP/ATP-bd"/>
</dbReference>
<dbReference type="InterPro" id="IPR051549">
    <property type="entry name" value="PEP_Utilizing_Enz"/>
</dbReference>
<dbReference type="Pfam" id="PF00391">
    <property type="entry name" value="PEP-utilizers"/>
    <property type="match status" value="1"/>
</dbReference>
<dbReference type="Proteomes" id="UP001241110">
    <property type="component" value="Unassembled WGS sequence"/>
</dbReference>
<comment type="caution">
    <text evidence="9">The sequence shown here is derived from an EMBL/GenBank/DDBJ whole genome shotgun (WGS) entry which is preliminary data.</text>
</comment>
<evidence type="ECO:0000259" key="7">
    <source>
        <dbReference type="Pfam" id="PF00391"/>
    </source>
</evidence>
<dbReference type="InterPro" id="IPR013815">
    <property type="entry name" value="ATP_grasp_subdomain_1"/>
</dbReference>
<evidence type="ECO:0000256" key="2">
    <source>
        <dbReference type="ARBA" id="ARBA00022741"/>
    </source>
</evidence>